<evidence type="ECO:0000256" key="3">
    <source>
        <dbReference type="ARBA" id="ARBA00019083"/>
    </source>
</evidence>
<feature type="compositionally biased region" description="Basic residues" evidence="11">
    <location>
        <begin position="256"/>
        <end position="265"/>
    </location>
</feature>
<dbReference type="GO" id="GO:0003688">
    <property type="term" value="F:DNA replication origin binding"/>
    <property type="evidence" value="ECO:0007669"/>
    <property type="project" value="TreeGrafter"/>
</dbReference>
<dbReference type="SMART" id="SM00382">
    <property type="entry name" value="AAA"/>
    <property type="match status" value="1"/>
</dbReference>
<dbReference type="Pfam" id="PF13191">
    <property type="entry name" value="AAA_16"/>
    <property type="match status" value="1"/>
</dbReference>
<feature type="domain" description="PHD-type" evidence="12">
    <location>
        <begin position="358"/>
        <end position="408"/>
    </location>
</feature>
<gene>
    <name evidence="13" type="primary">orc4</name>
    <name evidence="13" type="ORF">LOCC1_G004596</name>
</gene>
<dbReference type="PROSITE" id="PS01359">
    <property type="entry name" value="ZF_PHD_1"/>
    <property type="match status" value="1"/>
</dbReference>
<evidence type="ECO:0000313" key="14">
    <source>
        <dbReference type="Proteomes" id="UP000443090"/>
    </source>
</evidence>
<evidence type="ECO:0000256" key="11">
    <source>
        <dbReference type="SAM" id="MobiDB-lite"/>
    </source>
</evidence>
<dbReference type="SUPFAM" id="SSF57903">
    <property type="entry name" value="FYVE/PHD zinc finger"/>
    <property type="match status" value="1"/>
</dbReference>
<dbReference type="GO" id="GO:0008270">
    <property type="term" value="F:zinc ion binding"/>
    <property type="evidence" value="ECO:0007669"/>
    <property type="project" value="UniProtKB-KW"/>
</dbReference>
<feature type="region of interest" description="Disordered" evidence="11">
    <location>
        <begin position="1"/>
        <end position="354"/>
    </location>
</feature>
<evidence type="ECO:0000256" key="4">
    <source>
        <dbReference type="ARBA" id="ARBA00022705"/>
    </source>
</evidence>
<dbReference type="PANTHER" id="PTHR12087:SF0">
    <property type="entry name" value="ORIGIN RECOGNITION COMPLEX SUBUNIT 4"/>
    <property type="match status" value="1"/>
</dbReference>
<feature type="compositionally biased region" description="Low complexity" evidence="11">
    <location>
        <begin position="315"/>
        <end position="326"/>
    </location>
</feature>
<dbReference type="InterPro" id="IPR041664">
    <property type="entry name" value="AAA_16"/>
</dbReference>
<dbReference type="InterPro" id="IPR032705">
    <property type="entry name" value="ORC4_C"/>
</dbReference>
<keyword evidence="7" id="KW-0862">Zinc</keyword>
<dbReference type="Pfam" id="PF13831">
    <property type="entry name" value="PHD_2"/>
    <property type="match status" value="1"/>
</dbReference>
<evidence type="ECO:0000313" key="13">
    <source>
        <dbReference type="EMBL" id="TVY43800.1"/>
    </source>
</evidence>
<evidence type="ECO:0000256" key="8">
    <source>
        <dbReference type="ARBA" id="ARBA00023125"/>
    </source>
</evidence>
<dbReference type="InterPro" id="IPR027417">
    <property type="entry name" value="P-loop_NTPase"/>
</dbReference>
<dbReference type="InterPro" id="IPR019787">
    <property type="entry name" value="Znf_PHD-finger"/>
</dbReference>
<keyword evidence="8" id="KW-0238">DNA-binding</keyword>
<keyword evidence="14" id="KW-1185">Reference proteome</keyword>
<evidence type="ECO:0000256" key="5">
    <source>
        <dbReference type="ARBA" id="ARBA00022723"/>
    </source>
</evidence>
<evidence type="ECO:0000256" key="6">
    <source>
        <dbReference type="ARBA" id="ARBA00022771"/>
    </source>
</evidence>
<dbReference type="FunFam" id="3.40.50.300:FF:001597">
    <property type="entry name" value="Origin recognition complex subunit Orc4"/>
    <property type="match status" value="1"/>
</dbReference>
<dbReference type="EMBL" id="QGMI01000263">
    <property type="protein sequence ID" value="TVY43800.1"/>
    <property type="molecule type" value="Genomic_DNA"/>
</dbReference>
<comment type="similarity">
    <text evidence="2">Belongs to the ORC4 family.</text>
</comment>
<dbReference type="SMART" id="SM00384">
    <property type="entry name" value="AT_hook"/>
    <property type="match status" value="2"/>
</dbReference>
<dbReference type="InterPro" id="IPR013083">
    <property type="entry name" value="Znf_RING/FYVE/PHD"/>
</dbReference>
<dbReference type="OrthoDB" id="343623at2759"/>
<feature type="compositionally biased region" description="Basic and acidic residues" evidence="11">
    <location>
        <begin position="236"/>
        <end position="246"/>
    </location>
</feature>
<dbReference type="SUPFAM" id="SSF52540">
    <property type="entry name" value="P-loop containing nucleoside triphosphate hydrolases"/>
    <property type="match status" value="1"/>
</dbReference>
<dbReference type="InterPro" id="IPR017956">
    <property type="entry name" value="AT_hook_DNA-bd_motif"/>
</dbReference>
<feature type="compositionally biased region" description="Basic and acidic residues" evidence="11">
    <location>
        <begin position="192"/>
        <end position="213"/>
    </location>
</feature>
<name>A0A8H8RXF7_9HELO</name>
<organism evidence="13 14">
    <name type="scientific">Lachnellula occidentalis</name>
    <dbReference type="NCBI Taxonomy" id="215460"/>
    <lineage>
        <taxon>Eukaryota</taxon>
        <taxon>Fungi</taxon>
        <taxon>Dikarya</taxon>
        <taxon>Ascomycota</taxon>
        <taxon>Pezizomycotina</taxon>
        <taxon>Leotiomycetes</taxon>
        <taxon>Helotiales</taxon>
        <taxon>Lachnaceae</taxon>
        <taxon>Lachnellula</taxon>
    </lineage>
</organism>
<evidence type="ECO:0000259" key="12">
    <source>
        <dbReference type="PROSITE" id="PS50016"/>
    </source>
</evidence>
<protein>
    <recommendedName>
        <fullName evidence="3">Origin recognition complex subunit 4</fullName>
    </recommendedName>
</protein>
<comment type="caution">
    <text evidence="13">The sequence shown here is derived from an EMBL/GenBank/DDBJ whole genome shotgun (WGS) entry which is preliminary data.</text>
</comment>
<dbReference type="Pfam" id="PF14629">
    <property type="entry name" value="ORC4_C"/>
    <property type="match status" value="1"/>
</dbReference>
<dbReference type="InterPro" id="IPR019786">
    <property type="entry name" value="Zinc_finger_PHD-type_CS"/>
</dbReference>
<evidence type="ECO:0000256" key="2">
    <source>
        <dbReference type="ARBA" id="ARBA00005334"/>
    </source>
</evidence>
<dbReference type="AlphaFoldDB" id="A0A8H8RXF7"/>
<dbReference type="CDD" id="cd00009">
    <property type="entry name" value="AAA"/>
    <property type="match status" value="1"/>
</dbReference>
<dbReference type="CDD" id="cd15492">
    <property type="entry name" value="PHD_BRPF_JADE_like"/>
    <property type="match status" value="1"/>
</dbReference>
<dbReference type="Proteomes" id="UP000443090">
    <property type="component" value="Unassembled WGS sequence"/>
</dbReference>
<feature type="compositionally biased region" description="Acidic residues" evidence="11">
    <location>
        <begin position="96"/>
        <end position="105"/>
    </location>
</feature>
<dbReference type="SMART" id="SM00249">
    <property type="entry name" value="PHD"/>
    <property type="match status" value="1"/>
</dbReference>
<accession>A0A8H8RXF7</accession>
<keyword evidence="6 10" id="KW-0863">Zinc-finger</keyword>
<feature type="compositionally biased region" description="Basic and acidic residues" evidence="11">
    <location>
        <begin position="170"/>
        <end position="183"/>
    </location>
</feature>
<reference evidence="13 14" key="1">
    <citation type="submission" date="2018-05" db="EMBL/GenBank/DDBJ databases">
        <title>Genome sequencing and assembly of the regulated plant pathogen Lachnellula willkommii and related sister species for the development of diagnostic species identification markers.</title>
        <authorList>
            <person name="Giroux E."/>
            <person name="Bilodeau G."/>
        </authorList>
    </citation>
    <scope>NUCLEOTIDE SEQUENCE [LARGE SCALE GENOMIC DNA]</scope>
    <source>
        <strain evidence="13 14">CBS 160.35</strain>
    </source>
</reference>
<dbReference type="GO" id="GO:0005664">
    <property type="term" value="C:nuclear origin of replication recognition complex"/>
    <property type="evidence" value="ECO:0007669"/>
    <property type="project" value="TreeGrafter"/>
</dbReference>
<keyword evidence="9" id="KW-0539">Nucleus</keyword>
<dbReference type="InterPro" id="IPR001965">
    <property type="entry name" value="Znf_PHD"/>
</dbReference>
<dbReference type="Gene3D" id="3.30.40.10">
    <property type="entry name" value="Zinc/RING finger domain, C3HC4 (zinc finger)"/>
    <property type="match status" value="1"/>
</dbReference>
<dbReference type="InterPro" id="IPR016527">
    <property type="entry name" value="ORC4"/>
</dbReference>
<dbReference type="Gene3D" id="3.40.50.300">
    <property type="entry name" value="P-loop containing nucleotide triphosphate hydrolases"/>
    <property type="match status" value="1"/>
</dbReference>
<evidence type="ECO:0000256" key="10">
    <source>
        <dbReference type="PROSITE-ProRule" id="PRU00146"/>
    </source>
</evidence>
<dbReference type="InterPro" id="IPR011011">
    <property type="entry name" value="Znf_FYVE_PHD"/>
</dbReference>
<evidence type="ECO:0000256" key="7">
    <source>
        <dbReference type="ARBA" id="ARBA00022833"/>
    </source>
</evidence>
<sequence length="889" mass="98229">MSAPSSVPTRKHSRAQLADDDLDELSPQKVVVTTPLSGGQKKRRLNTQTSSPAVGAISSFNQSISGLFGLGGTPGKENEQDVEEEDELATKKDVFDIEVSEPEDSEQTKSNGRRSRTGSQRKSGRQRSDVLSPTPKTSTKKKSTAGMDIYEVTVSDEEEERGATGSMSRQGRDKIERTKSILKEKRKPGRPRKSDILKRDKALSREATRRRITEDEEAPVDETSENMETPTRHKTNRTEENTRDGVESQQSEAPPSKRKRGRPKKAPAENTTSTEILPKSILTPSKPRTVKSRKSVAFEREDTEVDLGFKDLPDTASSKKATSKATRAPNIDSAEAVQEAQDAKVAASEEEPDEEEDEAACSICLKLNSRKGNQILFCDRCDKAVHQKCYGVPVIPEGDWFCRDCEPDAEEKSELGPNGKLAGNEPPGGLPDIEGFEGHLRITQRIILDKLTGQRRIKLRGHDEQMQKVHQVVEQTIMAGEGNSMLVIGGRGCGKTTLVESVISDVSAEHRESFHVVRLNGFIHTDDKIALREIWRQLGREMEVEDALIGKSNHADTLASLLALLSHPSEISESEIDQPNQTTKSVIFILDEFDLFTTHARQTLLYNLFDIAQARKAPIAVLGLTTRIDVVESLEKRVKSRFSHRYVYLSQPRSLPAFWEICKEALTMNTEELDAEVFSTDIVGQDKFLSFWHTMVDDLYNKDTSFKHHMQSHFYRTKSIPAFLASCILPMANLSLGNFSLTGKTFTSNNLSLSPPDSKLHVLQGLSDLELALLISAARLDIILDTDTCNFAMSYDEYSSLTSKHKIQTSSTGVAALGASAKVWGRDVALGAWERLADYDLLVPAGISGGGGRDVGVGGRMWKVDVGLEEITGSVDGLSGIMAKWCREI</sequence>
<dbReference type="InterPro" id="IPR003593">
    <property type="entry name" value="AAA+_ATPase"/>
</dbReference>
<dbReference type="PROSITE" id="PS50016">
    <property type="entry name" value="ZF_PHD_2"/>
    <property type="match status" value="1"/>
</dbReference>
<dbReference type="GO" id="GO:0006270">
    <property type="term" value="P:DNA replication initiation"/>
    <property type="evidence" value="ECO:0007669"/>
    <property type="project" value="TreeGrafter"/>
</dbReference>
<dbReference type="PANTHER" id="PTHR12087">
    <property type="entry name" value="ORIGIN RECOGNITION COMPLEX SUBUNIT 4"/>
    <property type="match status" value="1"/>
</dbReference>
<keyword evidence="4" id="KW-0235">DNA replication</keyword>
<evidence type="ECO:0000256" key="9">
    <source>
        <dbReference type="ARBA" id="ARBA00023242"/>
    </source>
</evidence>
<comment type="subcellular location">
    <subcellularLocation>
        <location evidence="1">Nucleus</location>
    </subcellularLocation>
</comment>
<keyword evidence="5" id="KW-0479">Metal-binding</keyword>
<feature type="compositionally biased region" description="Polar residues" evidence="11">
    <location>
        <begin position="46"/>
        <end position="65"/>
    </location>
</feature>
<feature type="compositionally biased region" description="Acidic residues" evidence="11">
    <location>
        <begin position="214"/>
        <end position="225"/>
    </location>
</feature>
<evidence type="ECO:0000256" key="1">
    <source>
        <dbReference type="ARBA" id="ARBA00004123"/>
    </source>
</evidence>
<proteinExistence type="inferred from homology"/>